<proteinExistence type="predicted"/>
<comment type="caution">
    <text evidence="4">The sequence shown here is derived from an EMBL/GenBank/DDBJ whole genome shotgun (WGS) entry which is preliminary data.</text>
</comment>
<evidence type="ECO:0000256" key="2">
    <source>
        <dbReference type="ARBA" id="ARBA00022679"/>
    </source>
</evidence>
<dbReference type="Proteomes" id="UP001265746">
    <property type="component" value="Unassembled WGS sequence"/>
</dbReference>
<gene>
    <name evidence="4" type="ORF">N8I77_008844</name>
</gene>
<sequence>MSVDNAQYEKVVATYDSILQTAVRRCDTANLLHTLGSVEGKRVLDLATGTGFFARTLSKSGAKHVNGVDVSQSMLEAARKVTEDDPQIPEGGVEYELGDVFKPLNLLNCTGASCDLVTGAWCLNYAGDQAMMDQALQNIVKYLRPGGRFVGVIPNDDMPWLHEDENYYGFSYKKIDSVKDGKVCKLTLHAKEQPVSFNAYMLDHCVFETAAKSAGLADITLANPTVKPKFEGAEDEDYWDSFLARPLFTVMTATKPEPEEAHE</sequence>
<dbReference type="GO" id="GO:0032259">
    <property type="term" value="P:methylation"/>
    <property type="evidence" value="ECO:0007669"/>
    <property type="project" value="UniProtKB-KW"/>
</dbReference>
<name>A0AAD9S8Y2_PHOAM</name>
<accession>A0AAD9S8Y2</accession>
<dbReference type="EMBL" id="JAUJFL010000005">
    <property type="protein sequence ID" value="KAK2602297.1"/>
    <property type="molecule type" value="Genomic_DNA"/>
</dbReference>
<dbReference type="PANTHER" id="PTHR43861:SF1">
    <property type="entry name" value="TRANS-ACONITATE 2-METHYLTRANSFERASE"/>
    <property type="match status" value="1"/>
</dbReference>
<organism evidence="4 5">
    <name type="scientific">Phomopsis amygdali</name>
    <name type="common">Fusicoccum amygdali</name>
    <dbReference type="NCBI Taxonomy" id="1214568"/>
    <lineage>
        <taxon>Eukaryota</taxon>
        <taxon>Fungi</taxon>
        <taxon>Dikarya</taxon>
        <taxon>Ascomycota</taxon>
        <taxon>Pezizomycotina</taxon>
        <taxon>Sordariomycetes</taxon>
        <taxon>Sordariomycetidae</taxon>
        <taxon>Diaporthales</taxon>
        <taxon>Diaporthaceae</taxon>
        <taxon>Diaporthe</taxon>
    </lineage>
</organism>
<dbReference type="AlphaFoldDB" id="A0AAD9S8Y2"/>
<dbReference type="CDD" id="cd02440">
    <property type="entry name" value="AdoMet_MTases"/>
    <property type="match status" value="1"/>
</dbReference>
<keyword evidence="1" id="KW-0489">Methyltransferase</keyword>
<dbReference type="PANTHER" id="PTHR43861">
    <property type="entry name" value="TRANS-ACONITATE 2-METHYLTRANSFERASE-RELATED"/>
    <property type="match status" value="1"/>
</dbReference>
<keyword evidence="5" id="KW-1185">Reference proteome</keyword>
<evidence type="ECO:0000313" key="4">
    <source>
        <dbReference type="EMBL" id="KAK2602297.1"/>
    </source>
</evidence>
<dbReference type="Pfam" id="PF13649">
    <property type="entry name" value="Methyltransf_25"/>
    <property type="match status" value="1"/>
</dbReference>
<dbReference type="Gene3D" id="3.40.50.150">
    <property type="entry name" value="Vaccinia Virus protein VP39"/>
    <property type="match status" value="1"/>
</dbReference>
<dbReference type="InterPro" id="IPR029063">
    <property type="entry name" value="SAM-dependent_MTases_sf"/>
</dbReference>
<reference evidence="4" key="1">
    <citation type="submission" date="2023-06" db="EMBL/GenBank/DDBJ databases">
        <authorList>
            <person name="Noh H."/>
        </authorList>
    </citation>
    <scope>NUCLEOTIDE SEQUENCE</scope>
    <source>
        <strain evidence="4">DUCC20226</strain>
    </source>
</reference>
<evidence type="ECO:0000256" key="1">
    <source>
        <dbReference type="ARBA" id="ARBA00022603"/>
    </source>
</evidence>
<dbReference type="InterPro" id="IPR041698">
    <property type="entry name" value="Methyltransf_25"/>
</dbReference>
<dbReference type="GO" id="GO:0008168">
    <property type="term" value="F:methyltransferase activity"/>
    <property type="evidence" value="ECO:0007669"/>
    <property type="project" value="UniProtKB-KW"/>
</dbReference>
<evidence type="ECO:0000313" key="5">
    <source>
        <dbReference type="Proteomes" id="UP001265746"/>
    </source>
</evidence>
<keyword evidence="2" id="KW-0808">Transferase</keyword>
<evidence type="ECO:0000259" key="3">
    <source>
        <dbReference type="Pfam" id="PF13649"/>
    </source>
</evidence>
<protein>
    <recommendedName>
        <fullName evidence="3">Methyltransferase domain-containing protein</fullName>
    </recommendedName>
</protein>
<dbReference type="SUPFAM" id="SSF53335">
    <property type="entry name" value="S-adenosyl-L-methionine-dependent methyltransferases"/>
    <property type="match status" value="1"/>
</dbReference>
<feature type="domain" description="Methyltransferase" evidence="3">
    <location>
        <begin position="43"/>
        <end position="147"/>
    </location>
</feature>